<gene>
    <name evidence="2" type="ORF">IPJ27_02430</name>
</gene>
<evidence type="ECO:0000259" key="1">
    <source>
        <dbReference type="Pfam" id="PF00534"/>
    </source>
</evidence>
<dbReference type="InterPro" id="IPR001296">
    <property type="entry name" value="Glyco_trans_1"/>
</dbReference>
<proteinExistence type="predicted"/>
<organism evidence="2 3">
    <name type="scientific">Candidatus Accumulibacter proximus</name>
    <dbReference type="NCBI Taxonomy" id="2954385"/>
    <lineage>
        <taxon>Bacteria</taxon>
        <taxon>Pseudomonadati</taxon>
        <taxon>Pseudomonadota</taxon>
        <taxon>Betaproteobacteria</taxon>
        <taxon>Candidatus Accumulibacter</taxon>
    </lineage>
</organism>
<dbReference type="GO" id="GO:0016757">
    <property type="term" value="F:glycosyltransferase activity"/>
    <property type="evidence" value="ECO:0007669"/>
    <property type="project" value="InterPro"/>
</dbReference>
<evidence type="ECO:0000313" key="2">
    <source>
        <dbReference type="EMBL" id="MBK7673698.1"/>
    </source>
</evidence>
<dbReference type="CDD" id="cd03801">
    <property type="entry name" value="GT4_PimA-like"/>
    <property type="match status" value="1"/>
</dbReference>
<reference evidence="2 3" key="1">
    <citation type="submission" date="2020-10" db="EMBL/GenBank/DDBJ databases">
        <title>Connecting structure to function with the recovery of over 1000 high-quality activated sludge metagenome-assembled genomes encoding full-length rRNA genes using long-read sequencing.</title>
        <authorList>
            <person name="Singleton C.M."/>
            <person name="Petriglieri F."/>
            <person name="Kristensen J.M."/>
            <person name="Kirkegaard R.H."/>
            <person name="Michaelsen T.Y."/>
            <person name="Andersen M.H."/>
            <person name="Karst S.M."/>
            <person name="Dueholm M.S."/>
            <person name="Nielsen P.H."/>
            <person name="Albertsen M."/>
        </authorList>
    </citation>
    <scope>NUCLEOTIDE SEQUENCE [LARGE SCALE GENOMIC DNA]</scope>
    <source>
        <strain evidence="2">EsbW_18-Q3-R4-48_BATAC.285</strain>
    </source>
</reference>
<dbReference type="Gene3D" id="3.40.50.2000">
    <property type="entry name" value="Glycogen Phosphorylase B"/>
    <property type="match status" value="2"/>
</dbReference>
<name>A0A935PUS2_9PROT</name>
<evidence type="ECO:0000313" key="3">
    <source>
        <dbReference type="Proteomes" id="UP000697998"/>
    </source>
</evidence>
<dbReference type="PANTHER" id="PTHR12526">
    <property type="entry name" value="GLYCOSYLTRANSFERASE"/>
    <property type="match status" value="1"/>
</dbReference>
<comment type="caution">
    <text evidence="2">The sequence shown here is derived from an EMBL/GenBank/DDBJ whole genome shotgun (WGS) entry which is preliminary data.</text>
</comment>
<feature type="domain" description="Glycosyl transferase family 1" evidence="1">
    <location>
        <begin position="182"/>
        <end position="324"/>
    </location>
</feature>
<dbReference type="EMBL" id="JADJMH010000001">
    <property type="protein sequence ID" value="MBK7673698.1"/>
    <property type="molecule type" value="Genomic_DNA"/>
</dbReference>
<sequence>MKVALLCSGLGNVYRGHEVFARDLFTLLSGSVDITLFKGGGESAPGERVVDNIPRNASCLNHIHVVASPKWAASAKAQERCRIEGETFAYAALEALLEGEFDVIHCLEREVCNIIYDNRHLFRATPKILFSNGGAIPARDLPRCDFVQEHTELNLSYSAKGKSFLIPHGVDVNVFHPEVISDFRVQQGIPKDAFVVISVGAVSYGHKRMDYVVREVAAVKDAYLLIVGQETKDTPEIMDLGKQLMGNRIIFTTVEHRDLPKLYAAANLFTLGSVFETFGIVHIEAMAMGLPVVCTNHRNQRAIVKEGIFIDVTRSGALTEAIRDRDRASLSALGQRGREIVLANYDLRVLKLQYIARYQSIAASSVSLPAYSFKNSLASNARNAVRGLARLIVGRAE</sequence>
<dbReference type="Pfam" id="PF00534">
    <property type="entry name" value="Glycos_transf_1"/>
    <property type="match status" value="1"/>
</dbReference>
<dbReference type="AlphaFoldDB" id="A0A935PUS2"/>
<dbReference type="SUPFAM" id="SSF53756">
    <property type="entry name" value="UDP-Glycosyltransferase/glycogen phosphorylase"/>
    <property type="match status" value="1"/>
</dbReference>
<accession>A0A935PUS2</accession>
<protein>
    <submittedName>
        <fullName evidence="2">Glycosyltransferase family 4 protein</fullName>
    </submittedName>
</protein>
<dbReference type="Proteomes" id="UP000697998">
    <property type="component" value="Unassembled WGS sequence"/>
</dbReference>